<feature type="transmembrane region" description="Helical" evidence="9">
    <location>
        <begin position="210"/>
        <end position="233"/>
    </location>
</feature>
<dbReference type="EMBL" id="JBJHZY010000001">
    <property type="protein sequence ID" value="MFL0267990.1"/>
    <property type="molecule type" value="Genomic_DNA"/>
</dbReference>
<dbReference type="PIRSF" id="PIRSF006351">
    <property type="entry name" value="PTS_EIIC-Cellobiose"/>
    <property type="match status" value="1"/>
</dbReference>
<dbReference type="InterPro" id="IPR051088">
    <property type="entry name" value="PTS_Sugar-EIIC/EIIB"/>
</dbReference>
<keyword evidence="12" id="KW-1185">Reference proteome</keyword>
<sequence>MNKLIDWMTNSFGPKAGKIAKNPWIASVQDTMISIMPVMLISSFITILSILNDYIKNFPDFSYISTFTFGLSSIFVAFLIPTFVLEKYKLPKYKRQAGLMGVALMFMMSQTVFNADGNLVVSADRIGSGGMFVAIVAGLFTALVMKFFSKRSLFKKDTQLPKFLVDSFDSIAPIVVIMIIAFVLCHILGLDLYKYINIALSPLINIAQSFGGFVFIMFLMCFFYSFGLSPWLLTPVYYTVGMQAIAENAKMVANGGVATLITTNEVFGGWIWLGGTGCTLMLCVIFVLFTKSGKLKGLGRTCIIPAIFNINEPIVYGSVVFNPLLMIPMWMCGIIVPSLTYIVFKLGMVTVPSKSFLLWYMPVGLQTYMTNHDFRGLILLAVLLALTFIIYYPFVKAYDKQCLKEEMDEKVKEEELEAKKAKRVLYAE</sequence>
<evidence type="ECO:0000259" key="10">
    <source>
        <dbReference type="PROSITE" id="PS51105"/>
    </source>
</evidence>
<reference evidence="11 12" key="1">
    <citation type="submission" date="2024-11" db="EMBL/GenBank/DDBJ databases">
        <authorList>
            <person name="Heng Y.C."/>
            <person name="Lim A.C.H."/>
            <person name="Lee J.K.Y."/>
            <person name="Kittelmann S."/>
        </authorList>
    </citation>
    <scope>NUCLEOTIDE SEQUENCE [LARGE SCALE GENOMIC DNA]</scope>
    <source>
        <strain evidence="11 12">WILCCON 0202</strain>
    </source>
</reference>
<gene>
    <name evidence="11" type="ORF">ACJDUH_07735</name>
</gene>
<comment type="caution">
    <text evidence="11">The sequence shown here is derived from an EMBL/GenBank/DDBJ whole genome shotgun (WGS) entry which is preliminary data.</text>
</comment>
<evidence type="ECO:0000256" key="6">
    <source>
        <dbReference type="ARBA" id="ARBA00022989"/>
    </source>
</evidence>
<evidence type="ECO:0000313" key="12">
    <source>
        <dbReference type="Proteomes" id="UP001623661"/>
    </source>
</evidence>
<feature type="transmembrane region" description="Helical" evidence="9">
    <location>
        <begin position="31"/>
        <end position="51"/>
    </location>
</feature>
<protein>
    <recommendedName>
        <fullName evidence="8">Permease IIC component</fullName>
    </recommendedName>
</protein>
<feature type="transmembrane region" description="Helical" evidence="9">
    <location>
        <begin position="127"/>
        <end position="149"/>
    </location>
</feature>
<keyword evidence="3 8" id="KW-1003">Cell membrane</keyword>
<feature type="transmembrane region" description="Helical" evidence="9">
    <location>
        <begin position="374"/>
        <end position="394"/>
    </location>
</feature>
<evidence type="ECO:0000313" key="11">
    <source>
        <dbReference type="EMBL" id="MFL0267990.1"/>
    </source>
</evidence>
<dbReference type="InterPro" id="IPR004796">
    <property type="entry name" value="PTS_IIC_cello"/>
</dbReference>
<dbReference type="InterPro" id="IPR003352">
    <property type="entry name" value="PTS_EIIC"/>
</dbReference>
<evidence type="ECO:0000256" key="2">
    <source>
        <dbReference type="ARBA" id="ARBA00022448"/>
    </source>
</evidence>
<evidence type="ECO:0000256" key="5">
    <source>
        <dbReference type="ARBA" id="ARBA00022692"/>
    </source>
</evidence>
<organism evidence="11 12">
    <name type="scientific">Candidatus Clostridium radicumherbarum</name>
    <dbReference type="NCBI Taxonomy" id="3381662"/>
    <lineage>
        <taxon>Bacteria</taxon>
        <taxon>Bacillati</taxon>
        <taxon>Bacillota</taxon>
        <taxon>Clostridia</taxon>
        <taxon>Eubacteriales</taxon>
        <taxon>Clostridiaceae</taxon>
        <taxon>Clostridium</taxon>
    </lineage>
</organism>
<keyword evidence="4 8" id="KW-0762">Sugar transport</keyword>
<comment type="subcellular location">
    <subcellularLocation>
        <location evidence="1">Cell membrane</location>
        <topology evidence="1">Multi-pass membrane protein</topology>
    </subcellularLocation>
</comment>
<keyword evidence="5 9" id="KW-0812">Transmembrane</keyword>
<feature type="domain" description="PTS EIIC type-3" evidence="10">
    <location>
        <begin position="8"/>
        <end position="394"/>
    </location>
</feature>
<dbReference type="InterPro" id="IPR004501">
    <property type="entry name" value="PTS_EIIC_3"/>
</dbReference>
<evidence type="ECO:0000256" key="3">
    <source>
        <dbReference type="ARBA" id="ARBA00022475"/>
    </source>
</evidence>
<evidence type="ECO:0000256" key="4">
    <source>
        <dbReference type="ARBA" id="ARBA00022597"/>
    </source>
</evidence>
<feature type="transmembrane region" description="Helical" evidence="9">
    <location>
        <begin position="97"/>
        <end position="115"/>
    </location>
</feature>
<evidence type="ECO:0000256" key="7">
    <source>
        <dbReference type="ARBA" id="ARBA00023136"/>
    </source>
</evidence>
<proteinExistence type="predicted"/>
<accession>A0ABW8TQJ0</accession>
<feature type="transmembrane region" description="Helical" evidence="9">
    <location>
        <begin position="63"/>
        <end position="85"/>
    </location>
</feature>
<dbReference type="PROSITE" id="PS51105">
    <property type="entry name" value="PTS_EIIC_TYPE_3"/>
    <property type="match status" value="1"/>
</dbReference>
<dbReference type="Proteomes" id="UP001623661">
    <property type="component" value="Unassembled WGS sequence"/>
</dbReference>
<keyword evidence="6 9" id="KW-1133">Transmembrane helix</keyword>
<evidence type="ECO:0000256" key="9">
    <source>
        <dbReference type="SAM" id="Phobius"/>
    </source>
</evidence>
<dbReference type="PANTHER" id="PTHR33989:SF4">
    <property type="entry name" value="PTS SYSTEM N,N'-DIACETYLCHITOBIOSE-SPECIFIC EIIC COMPONENT"/>
    <property type="match status" value="1"/>
</dbReference>
<evidence type="ECO:0000256" key="1">
    <source>
        <dbReference type="ARBA" id="ARBA00004651"/>
    </source>
</evidence>
<keyword evidence="2 8" id="KW-0813">Transport</keyword>
<comment type="function">
    <text evidence="8">The phosphoenolpyruvate-dependent sugar phosphotransferase system (PTS), a major carbohydrate active -transport system, catalyzes the phosphorylation of incoming sugar substrates concomitant with their translocation across the cell membrane.</text>
</comment>
<feature type="transmembrane region" description="Helical" evidence="9">
    <location>
        <begin position="270"/>
        <end position="289"/>
    </location>
</feature>
<keyword evidence="7 8" id="KW-0472">Membrane</keyword>
<dbReference type="RefSeq" id="WP_406764575.1">
    <property type="nucleotide sequence ID" value="NZ_JBJHZY010000001.1"/>
</dbReference>
<name>A0ABW8TQJ0_9CLOT</name>
<dbReference type="PANTHER" id="PTHR33989">
    <property type="match status" value="1"/>
</dbReference>
<dbReference type="Pfam" id="PF02378">
    <property type="entry name" value="PTS_EIIC"/>
    <property type="match status" value="1"/>
</dbReference>
<evidence type="ECO:0000256" key="8">
    <source>
        <dbReference type="PIRNR" id="PIRNR006351"/>
    </source>
</evidence>
<feature type="transmembrane region" description="Helical" evidence="9">
    <location>
        <begin position="170"/>
        <end position="190"/>
    </location>
</feature>